<feature type="compositionally biased region" description="Low complexity" evidence="1">
    <location>
        <begin position="816"/>
        <end position="843"/>
    </location>
</feature>
<feature type="region of interest" description="Disordered" evidence="1">
    <location>
        <begin position="31"/>
        <end position="193"/>
    </location>
</feature>
<gene>
    <name evidence="2" type="ORF">AMON00008_LOCUS35598</name>
</gene>
<evidence type="ECO:0000256" key="1">
    <source>
        <dbReference type="SAM" id="MobiDB-lite"/>
    </source>
</evidence>
<evidence type="ECO:0000313" key="2">
    <source>
        <dbReference type="EMBL" id="CAE4614798.1"/>
    </source>
</evidence>
<feature type="compositionally biased region" description="Basic and acidic residues" evidence="1">
    <location>
        <begin position="328"/>
        <end position="348"/>
    </location>
</feature>
<accession>A0A7S4W0L9</accession>
<name>A0A7S4W0L9_9DINO</name>
<feature type="region of interest" description="Disordered" evidence="1">
    <location>
        <begin position="801"/>
        <end position="845"/>
    </location>
</feature>
<feature type="compositionally biased region" description="Basic and acidic residues" evidence="1">
    <location>
        <begin position="462"/>
        <end position="501"/>
    </location>
</feature>
<sequence length="899" mass="94955">MAQDQPSDGGVAVQGEAAADARVLPADVAIQGKVPGGDLPAEDNWANQVEAPSEAVAGEAPETNPPSKDEDVNPPVEADPAAEDEATDGPAKNGDGEPAEQATDAPAKNVAGEPAEEADEGSVKNAVEEEAEQAAKPVGDSAEEAVPAQSGQEVKLDAAASDNGKGAQADEAPAQNAAAETAEKAEAPEAAKEVDPLEAVLPQDAPAGHAAWEVVRFCSNHKYPYAVLQIGSGADRVRFQATMMASGSQENAMRIARACFMLFDSGASLEDVRKFRNDLFERIKQVKEGKPPPKSTPKPPVEKEKPANGNGATANVPANEAATNGDVATKDKAPPAAKDKEPPAAKEVEVSIDMEDAPPDSAAHQKVKFDQKRDYHFFVIPGLEKERRVFTVSDKKYGTPFDECQRVCRICYLHFIKGLNKDEVTKIRDELLLKHQESLAKKGTPEATKLKRKSSVDMGPDVAEKAKAKEAKTEAKEAKEAKAEPKEGKPDGQEAPKDSKEIIPAGSPKAEAGPFIDEDAPPDSEAHGKVRWKKSTSCVCFKFKHADGSCDHFQATIKASGGDLETAMRITRLCYVKFEQGVSRQDIETYRTGLYAKVAARQGVAFQAPAYGAGKRKHEEAEGDAAESKKESKKEKPKKHSEQTSALLDQLRAEGRLAGAVRVEGRDPAAKNASINGLYAVVIGGYGSSQAYEKVGGSSPRFLFFSVKKKRWMINDELDDAKKGFAFAKTQDSGKTAPHEHDKGLKWQVFSGKEDGYAEDPAVRCVAIAAPNPVAKAAEEKKAAAEKEKAAVIARGATASTINDAGGSDDEDSGDSDSSSSSSGSDAEDTAGTAAPAATANGASDPTSASAVAAALRPTVAPGARRAPGRVCAKMLVTAGLRCHCHFAYRRDCPFAAAR</sequence>
<feature type="region of interest" description="Disordered" evidence="1">
    <location>
        <begin position="283"/>
        <end position="348"/>
    </location>
</feature>
<organism evidence="2">
    <name type="scientific">Alexandrium monilatum</name>
    <dbReference type="NCBI Taxonomy" id="311494"/>
    <lineage>
        <taxon>Eukaryota</taxon>
        <taxon>Sar</taxon>
        <taxon>Alveolata</taxon>
        <taxon>Dinophyceae</taxon>
        <taxon>Gonyaulacales</taxon>
        <taxon>Pyrocystaceae</taxon>
        <taxon>Alexandrium</taxon>
    </lineage>
</organism>
<feature type="region of interest" description="Disordered" evidence="1">
    <location>
        <begin position="441"/>
        <end position="529"/>
    </location>
</feature>
<feature type="compositionally biased region" description="Low complexity" evidence="1">
    <location>
        <begin position="167"/>
        <end position="180"/>
    </location>
</feature>
<feature type="compositionally biased region" description="Basic and acidic residues" evidence="1">
    <location>
        <begin position="181"/>
        <end position="193"/>
    </location>
</feature>
<protein>
    <submittedName>
        <fullName evidence="2">Uncharacterized protein</fullName>
    </submittedName>
</protein>
<dbReference type="AlphaFoldDB" id="A0A7S4W0L9"/>
<proteinExistence type="predicted"/>
<feature type="region of interest" description="Disordered" evidence="1">
    <location>
        <begin position="611"/>
        <end position="645"/>
    </location>
</feature>
<dbReference type="EMBL" id="HBNR01050867">
    <property type="protein sequence ID" value="CAE4614798.1"/>
    <property type="molecule type" value="Transcribed_RNA"/>
</dbReference>
<reference evidence="2" key="1">
    <citation type="submission" date="2021-01" db="EMBL/GenBank/DDBJ databases">
        <authorList>
            <person name="Corre E."/>
            <person name="Pelletier E."/>
            <person name="Niang G."/>
            <person name="Scheremetjew M."/>
            <person name="Finn R."/>
            <person name="Kale V."/>
            <person name="Holt S."/>
            <person name="Cochrane G."/>
            <person name="Meng A."/>
            <person name="Brown T."/>
            <person name="Cohen L."/>
        </authorList>
    </citation>
    <scope>NUCLEOTIDE SEQUENCE</scope>
    <source>
        <strain evidence="2">CCMP3105</strain>
    </source>
</reference>